<dbReference type="InterPro" id="IPR047272">
    <property type="entry name" value="S49_SppA_C"/>
</dbReference>
<gene>
    <name evidence="7" type="ORF">C8E97_0416</name>
</gene>
<proteinExistence type="inferred from homology"/>
<dbReference type="InterPro" id="IPR002142">
    <property type="entry name" value="Peptidase_S49"/>
</dbReference>
<name>A0A495VU24_9PSEU</name>
<evidence type="ECO:0000313" key="7">
    <source>
        <dbReference type="EMBL" id="RKT51925.1"/>
    </source>
</evidence>
<feature type="region of interest" description="Disordered" evidence="5">
    <location>
        <begin position="204"/>
        <end position="293"/>
    </location>
</feature>
<comment type="caution">
    <text evidence="7">The sequence shown here is derived from an EMBL/GenBank/DDBJ whole genome shotgun (WGS) entry which is preliminary data.</text>
</comment>
<evidence type="ECO:0000256" key="2">
    <source>
        <dbReference type="ARBA" id="ARBA00022670"/>
    </source>
</evidence>
<dbReference type="AlphaFoldDB" id="A0A495VU24"/>
<evidence type="ECO:0000256" key="1">
    <source>
        <dbReference type="ARBA" id="ARBA00008683"/>
    </source>
</evidence>
<dbReference type="PANTHER" id="PTHR42987:SF8">
    <property type="entry name" value="PROTEINASE"/>
    <property type="match status" value="1"/>
</dbReference>
<organism evidence="7 8">
    <name type="scientific">Saccharothrix australiensis</name>
    <dbReference type="NCBI Taxonomy" id="2072"/>
    <lineage>
        <taxon>Bacteria</taxon>
        <taxon>Bacillati</taxon>
        <taxon>Actinomycetota</taxon>
        <taxon>Actinomycetes</taxon>
        <taxon>Pseudonocardiales</taxon>
        <taxon>Pseudonocardiaceae</taxon>
        <taxon>Saccharothrix</taxon>
    </lineage>
</organism>
<dbReference type="EMBL" id="RBXO01000001">
    <property type="protein sequence ID" value="RKT51925.1"/>
    <property type="molecule type" value="Genomic_DNA"/>
</dbReference>
<feature type="compositionally biased region" description="Low complexity" evidence="5">
    <location>
        <begin position="216"/>
        <end position="244"/>
    </location>
</feature>
<keyword evidence="4" id="KW-0720">Serine protease</keyword>
<feature type="domain" description="Peptidase S49" evidence="6">
    <location>
        <begin position="94"/>
        <end position="201"/>
    </location>
</feature>
<dbReference type="Gene3D" id="3.90.226.10">
    <property type="entry name" value="2-enoyl-CoA Hydratase, Chain A, domain 1"/>
    <property type="match status" value="2"/>
</dbReference>
<dbReference type="InterPro" id="IPR029045">
    <property type="entry name" value="ClpP/crotonase-like_dom_sf"/>
</dbReference>
<comment type="similarity">
    <text evidence="1">Belongs to the peptidase S49 family.</text>
</comment>
<reference evidence="7 8" key="1">
    <citation type="submission" date="2018-10" db="EMBL/GenBank/DDBJ databases">
        <title>Sequencing the genomes of 1000 actinobacteria strains.</title>
        <authorList>
            <person name="Klenk H.-P."/>
        </authorList>
    </citation>
    <scope>NUCLEOTIDE SEQUENCE [LARGE SCALE GENOMIC DNA]</scope>
    <source>
        <strain evidence="7 8">DSM 43800</strain>
    </source>
</reference>
<evidence type="ECO:0000256" key="3">
    <source>
        <dbReference type="ARBA" id="ARBA00022801"/>
    </source>
</evidence>
<evidence type="ECO:0000313" key="8">
    <source>
        <dbReference type="Proteomes" id="UP000282084"/>
    </source>
</evidence>
<keyword evidence="8" id="KW-1185">Reference proteome</keyword>
<dbReference type="Pfam" id="PF01343">
    <property type="entry name" value="Peptidase_S49"/>
    <property type="match status" value="1"/>
</dbReference>
<protein>
    <submittedName>
        <fullName evidence="7">Signal peptide peptidase SppA</fullName>
    </submittedName>
</protein>
<dbReference type="GO" id="GO:0006508">
    <property type="term" value="P:proteolysis"/>
    <property type="evidence" value="ECO:0007669"/>
    <property type="project" value="UniProtKB-KW"/>
</dbReference>
<dbReference type="PANTHER" id="PTHR42987">
    <property type="entry name" value="PEPTIDASE S49"/>
    <property type="match status" value="1"/>
</dbReference>
<dbReference type="CDD" id="cd07023">
    <property type="entry name" value="S49_Sppa_N_C"/>
    <property type="match status" value="1"/>
</dbReference>
<evidence type="ECO:0000256" key="5">
    <source>
        <dbReference type="SAM" id="MobiDB-lite"/>
    </source>
</evidence>
<evidence type="ECO:0000259" key="6">
    <source>
        <dbReference type="Pfam" id="PF01343"/>
    </source>
</evidence>
<dbReference type="SUPFAM" id="SSF52096">
    <property type="entry name" value="ClpP/crotonase"/>
    <property type="match status" value="1"/>
</dbReference>
<dbReference type="Proteomes" id="UP000282084">
    <property type="component" value="Unassembled WGS sequence"/>
</dbReference>
<feature type="compositionally biased region" description="Low complexity" evidence="5">
    <location>
        <begin position="251"/>
        <end position="289"/>
    </location>
</feature>
<keyword evidence="2" id="KW-0645">Protease</keyword>
<evidence type="ECO:0000256" key="4">
    <source>
        <dbReference type="ARBA" id="ARBA00022825"/>
    </source>
</evidence>
<sequence length="378" mass="39110">MSVTDKITARLPRIVSDRADRRPVVAAVRLHGVITPTPTPMARNTINVQNTESALTRAFDHDRLVAVALLINSPGGAPTQSALIAERIRELAAKRKVPVLAFCEDVAASGGYWLACAADEIYAHGTSLVGSIGVVSAGFGLNGLLERHGIERRVYTAGEHKVRLDPFRPEKPEDVEWLKGLHADLHAQFVAWVKERRGPKLRVAAWSGDPAPGSVDAPGPARGSAGAPGSAGSAFGSAGPGPADADPKPADGPAAGLNPADKPADADLNPADAAPNPAGEPANANPDANGAGGVGGDLFSGEVWTGAKAVELGLVDALGTLRSVVAKRYPDAEISIAEPRRPLLARLGLAGSTTRSGDFLPAALAALEERARWSRFGL</sequence>
<dbReference type="GO" id="GO:0008236">
    <property type="term" value="F:serine-type peptidase activity"/>
    <property type="evidence" value="ECO:0007669"/>
    <property type="project" value="UniProtKB-KW"/>
</dbReference>
<keyword evidence="3" id="KW-0378">Hydrolase</keyword>
<accession>A0A495VU24</accession>